<keyword evidence="2" id="KW-0418">Kinase</keyword>
<organism evidence="2 3">
    <name type="scientific">Salinisphaera aquimarina</name>
    <dbReference type="NCBI Taxonomy" id="2094031"/>
    <lineage>
        <taxon>Bacteria</taxon>
        <taxon>Pseudomonadati</taxon>
        <taxon>Pseudomonadota</taxon>
        <taxon>Gammaproteobacteria</taxon>
        <taxon>Salinisphaerales</taxon>
        <taxon>Salinisphaeraceae</taxon>
        <taxon>Salinisphaera</taxon>
    </lineage>
</organism>
<dbReference type="InterPro" id="IPR001206">
    <property type="entry name" value="Diacylglycerol_kinase_cat_dom"/>
</dbReference>
<dbReference type="Proteomes" id="UP001595462">
    <property type="component" value="Unassembled WGS sequence"/>
</dbReference>
<proteinExistence type="predicted"/>
<evidence type="ECO:0000313" key="3">
    <source>
        <dbReference type="Proteomes" id="UP001595462"/>
    </source>
</evidence>
<accession>A0ABV7EM51</accession>
<dbReference type="GO" id="GO:0016301">
    <property type="term" value="F:kinase activity"/>
    <property type="evidence" value="ECO:0007669"/>
    <property type="project" value="UniProtKB-KW"/>
</dbReference>
<reference evidence="3" key="1">
    <citation type="journal article" date="2019" name="Int. J. Syst. Evol. Microbiol.">
        <title>The Global Catalogue of Microorganisms (GCM) 10K type strain sequencing project: providing services to taxonomists for standard genome sequencing and annotation.</title>
        <authorList>
            <consortium name="The Broad Institute Genomics Platform"/>
            <consortium name="The Broad Institute Genome Sequencing Center for Infectious Disease"/>
            <person name="Wu L."/>
            <person name="Ma J."/>
        </authorList>
    </citation>
    <scope>NUCLEOTIDE SEQUENCE [LARGE SCALE GENOMIC DNA]</scope>
    <source>
        <strain evidence="3">KCTC 52640</strain>
    </source>
</reference>
<dbReference type="InterPro" id="IPR017438">
    <property type="entry name" value="ATP-NAD_kinase_N"/>
</dbReference>
<comment type="caution">
    <text evidence="2">The sequence shown here is derived from an EMBL/GenBank/DDBJ whole genome shotgun (WGS) entry which is preliminary data.</text>
</comment>
<dbReference type="RefSeq" id="WP_380685492.1">
    <property type="nucleotide sequence ID" value="NZ_JBHRSS010000001.1"/>
</dbReference>
<gene>
    <name evidence="2" type="ORF">ACFOSU_00855</name>
</gene>
<dbReference type="SUPFAM" id="SSF111331">
    <property type="entry name" value="NAD kinase/diacylglycerol kinase-like"/>
    <property type="match status" value="1"/>
</dbReference>
<protein>
    <submittedName>
        <fullName evidence="2">Diacylglycerol kinase family protein</fullName>
    </submittedName>
</protein>
<dbReference type="Pfam" id="PF00781">
    <property type="entry name" value="DAGK_cat"/>
    <property type="match status" value="1"/>
</dbReference>
<evidence type="ECO:0000313" key="2">
    <source>
        <dbReference type="EMBL" id="MFC3102435.1"/>
    </source>
</evidence>
<name>A0ABV7EM51_9GAMM</name>
<keyword evidence="3" id="KW-1185">Reference proteome</keyword>
<feature type="domain" description="DAGKc" evidence="1">
    <location>
        <begin position="9"/>
        <end position="108"/>
    </location>
</feature>
<keyword evidence="2" id="KW-0808">Transferase</keyword>
<sequence>MAQRSLKLGILYNAHSGRHRKRWAQPDLGDSVPAIRAKTAEEIRAGLTELAREGVELLAIAGGDGTVQSVLSQVMLGDLFERPPLLALVPTGSTNMTGNDVGTVRVKREGWQKLRAWADNPVDIEQRVVARDVLKIDPGGDAPAFCGMFFGAGAIYNAVEHTQRNLHQYGLRGDVGPGVAFTRFVKAVATGDRRYFSPVTVRLRDDLGNDLDEASILLFASTLDTLVLRLHPFWGEEPGPVAWTTVAESAEKFLRRMPAVCRGRRRRWMTPEKGYRSHNTQRLELLFDGGYIVDGEFFSARVADGPVVLSSAGKASFLNL</sequence>
<dbReference type="Gene3D" id="3.40.50.10330">
    <property type="entry name" value="Probable inorganic polyphosphate/atp-NAD kinase, domain 1"/>
    <property type="match status" value="1"/>
</dbReference>
<dbReference type="InterPro" id="IPR016064">
    <property type="entry name" value="NAD/diacylglycerol_kinase_sf"/>
</dbReference>
<dbReference type="EMBL" id="JBHRSS010000001">
    <property type="protein sequence ID" value="MFC3102435.1"/>
    <property type="molecule type" value="Genomic_DNA"/>
</dbReference>
<evidence type="ECO:0000259" key="1">
    <source>
        <dbReference type="Pfam" id="PF00781"/>
    </source>
</evidence>